<evidence type="ECO:0000313" key="1">
    <source>
        <dbReference type="EMBL" id="KAJ9593655.1"/>
    </source>
</evidence>
<proteinExistence type="predicted"/>
<name>A0AAD8A7M0_DIPPU</name>
<gene>
    <name evidence="1" type="ORF">L9F63_014795</name>
</gene>
<comment type="caution">
    <text evidence="1">The sequence shown here is derived from an EMBL/GenBank/DDBJ whole genome shotgun (WGS) entry which is preliminary data.</text>
</comment>
<feature type="non-terminal residue" evidence="1">
    <location>
        <position position="112"/>
    </location>
</feature>
<keyword evidence="2" id="KW-1185">Reference proteome</keyword>
<organism evidence="1 2">
    <name type="scientific">Diploptera punctata</name>
    <name type="common">Pacific beetle cockroach</name>
    <dbReference type="NCBI Taxonomy" id="6984"/>
    <lineage>
        <taxon>Eukaryota</taxon>
        <taxon>Metazoa</taxon>
        <taxon>Ecdysozoa</taxon>
        <taxon>Arthropoda</taxon>
        <taxon>Hexapoda</taxon>
        <taxon>Insecta</taxon>
        <taxon>Pterygota</taxon>
        <taxon>Neoptera</taxon>
        <taxon>Polyneoptera</taxon>
        <taxon>Dictyoptera</taxon>
        <taxon>Blattodea</taxon>
        <taxon>Blaberoidea</taxon>
        <taxon>Blaberidae</taxon>
        <taxon>Diplopterinae</taxon>
        <taxon>Diploptera</taxon>
    </lineage>
</organism>
<dbReference type="AlphaFoldDB" id="A0AAD8A7M0"/>
<feature type="non-terminal residue" evidence="1">
    <location>
        <position position="1"/>
    </location>
</feature>
<evidence type="ECO:0000313" key="2">
    <source>
        <dbReference type="Proteomes" id="UP001233999"/>
    </source>
</evidence>
<reference evidence="1" key="1">
    <citation type="journal article" date="2023" name="IScience">
        <title>Live-bearing cockroach genome reveals convergent evolutionary mechanisms linked to viviparity in insects and beyond.</title>
        <authorList>
            <person name="Fouks B."/>
            <person name="Harrison M.C."/>
            <person name="Mikhailova A.A."/>
            <person name="Marchal E."/>
            <person name="English S."/>
            <person name="Carruthers M."/>
            <person name="Jennings E.C."/>
            <person name="Chiamaka E.L."/>
            <person name="Frigard R.A."/>
            <person name="Pippel M."/>
            <person name="Attardo G.M."/>
            <person name="Benoit J.B."/>
            <person name="Bornberg-Bauer E."/>
            <person name="Tobe S.S."/>
        </authorList>
    </citation>
    <scope>NUCLEOTIDE SEQUENCE</scope>
    <source>
        <strain evidence="1">Stay&amp;Tobe</strain>
    </source>
</reference>
<reference evidence="1" key="2">
    <citation type="submission" date="2023-05" db="EMBL/GenBank/DDBJ databases">
        <authorList>
            <person name="Fouks B."/>
        </authorList>
    </citation>
    <scope>NUCLEOTIDE SEQUENCE</scope>
    <source>
        <strain evidence="1">Stay&amp;Tobe</strain>
        <tissue evidence="1">Testes</tissue>
    </source>
</reference>
<dbReference type="Proteomes" id="UP001233999">
    <property type="component" value="Unassembled WGS sequence"/>
</dbReference>
<protein>
    <submittedName>
        <fullName evidence="1">Uncharacterized protein</fullName>
    </submittedName>
</protein>
<sequence>NDEITYAELSLPKQSVPMYGTSTLIHQRPQQEHTVYAQIDVTKKLVPAAPEERHTSALPLLHHTHLTALQQPLHILQQHPPTRSEDAFLEQQLDAKTSLILSSMSSQHREST</sequence>
<dbReference type="EMBL" id="JASPKZ010003418">
    <property type="protein sequence ID" value="KAJ9593655.1"/>
    <property type="molecule type" value="Genomic_DNA"/>
</dbReference>
<accession>A0AAD8A7M0</accession>